<evidence type="ECO:0000313" key="2">
    <source>
        <dbReference type="EMBL" id="KAG7399641.1"/>
    </source>
</evidence>
<dbReference type="InterPro" id="IPR050282">
    <property type="entry name" value="Cycloisomerase_2"/>
</dbReference>
<evidence type="ECO:0008006" key="4">
    <source>
        <dbReference type="Google" id="ProtNLM"/>
    </source>
</evidence>
<dbReference type="Proteomes" id="UP000693981">
    <property type="component" value="Unassembled WGS sequence"/>
</dbReference>
<comment type="caution">
    <text evidence="2">The sequence shown here is derived from an EMBL/GenBank/DDBJ whole genome shotgun (WGS) entry which is preliminary data.</text>
</comment>
<dbReference type="FunFam" id="2.130.10.10:FF:000306">
    <property type="entry name" value="3-carboxymuconate cyclase"/>
    <property type="match status" value="1"/>
</dbReference>
<dbReference type="EMBL" id="JAGDFL010000048">
    <property type="protein sequence ID" value="KAG7399641.1"/>
    <property type="molecule type" value="Genomic_DNA"/>
</dbReference>
<accession>A0A8T1X218</accession>
<reference evidence="2" key="1">
    <citation type="submission" date="2021-02" db="EMBL/GenBank/DDBJ databases">
        <authorList>
            <person name="Palmer J.M."/>
        </authorList>
    </citation>
    <scope>NUCLEOTIDE SEQUENCE</scope>
    <source>
        <strain evidence="2">SCRP23</strain>
    </source>
</reference>
<dbReference type="AlphaFoldDB" id="A0A8T1X218"/>
<protein>
    <recommendedName>
        <fullName evidence="4">6-phosphogluconolactonase</fullName>
    </recommendedName>
</protein>
<dbReference type="OrthoDB" id="9972196at2759"/>
<gene>
    <name evidence="2" type="ORF">PHYBOEH_008284</name>
</gene>
<dbReference type="Pfam" id="PF10282">
    <property type="entry name" value="Lactonase"/>
    <property type="match status" value="1"/>
</dbReference>
<evidence type="ECO:0000256" key="1">
    <source>
        <dbReference type="SAM" id="SignalP"/>
    </source>
</evidence>
<dbReference type="InterPro" id="IPR019405">
    <property type="entry name" value="Lactonase_7-beta_prop"/>
</dbReference>
<name>A0A8T1X218_9STRA</name>
<keyword evidence="1" id="KW-0732">Signal</keyword>
<proteinExistence type="predicted"/>
<dbReference type="GO" id="GO:0017057">
    <property type="term" value="F:6-phosphogluconolactonase activity"/>
    <property type="evidence" value="ECO:0007669"/>
    <property type="project" value="TreeGrafter"/>
</dbReference>
<feature type="signal peptide" evidence="1">
    <location>
        <begin position="1"/>
        <end position="22"/>
    </location>
</feature>
<sequence>MHLQSLIPLCLVAAIATSTSFAKQSIEKTTQPILFAGTHTRDEGWMVGQGKGVYTYKLDATDGSLSPLGVTPVGVNPVYVKGSTKTFSHDKRVLYAVNAVTDDSKFYPGTKTGYVFALTMRSDGTLEPLNSVESHGGNPTHISLSPDDDFLTVANYDGSLTMFSLNDDGSISNETFHQDFPSGSKVVMDQQATGHIHSTMWIPDTTHLIAANLGSDELLQYNLGKSKKTLGSLEAVKRPPGSGPRHMTMHPNNKFAYVADEISNTVGVYSIDLKDAVLVAPALQNITTLPADFTNKSTNADIHLSGNGQYLYSSNRGHNSIAMFKVDESDGTLTSLGWESSRGETPKSFVIYNDWLIVANQDSNDMQVFKIDSDTGLLHYTGKSYEVGTPESVYIGEF</sequence>
<dbReference type="PANTHER" id="PTHR30344:SF1">
    <property type="entry name" value="6-PHOSPHOGLUCONOLACTONASE"/>
    <property type="match status" value="1"/>
</dbReference>
<organism evidence="2 3">
    <name type="scientific">Phytophthora boehmeriae</name>
    <dbReference type="NCBI Taxonomy" id="109152"/>
    <lineage>
        <taxon>Eukaryota</taxon>
        <taxon>Sar</taxon>
        <taxon>Stramenopiles</taxon>
        <taxon>Oomycota</taxon>
        <taxon>Peronosporomycetes</taxon>
        <taxon>Peronosporales</taxon>
        <taxon>Peronosporaceae</taxon>
        <taxon>Phytophthora</taxon>
    </lineage>
</organism>
<feature type="chain" id="PRO_5035840660" description="6-phosphogluconolactonase" evidence="1">
    <location>
        <begin position="23"/>
        <end position="398"/>
    </location>
</feature>
<evidence type="ECO:0000313" key="3">
    <source>
        <dbReference type="Proteomes" id="UP000693981"/>
    </source>
</evidence>
<keyword evidence="3" id="KW-1185">Reference proteome</keyword>
<dbReference type="PANTHER" id="PTHR30344">
    <property type="entry name" value="6-PHOSPHOGLUCONOLACTONASE-RELATED"/>
    <property type="match status" value="1"/>
</dbReference>